<dbReference type="Proteomes" id="UP001066276">
    <property type="component" value="Chromosome 6"/>
</dbReference>
<feature type="compositionally biased region" description="Low complexity" evidence="1">
    <location>
        <begin position="38"/>
        <end position="53"/>
    </location>
</feature>
<evidence type="ECO:0000313" key="3">
    <source>
        <dbReference type="Proteomes" id="UP001066276"/>
    </source>
</evidence>
<sequence length="95" mass="9943">MPGPPRHRSSALSRGPSPAAARLKAPPAPLRSQRSNSPPGALLQQAPAAGPLQHFSRMPHRARACLSPGPGRPRIHSSVPAAWAPPATDPLYATR</sequence>
<evidence type="ECO:0000256" key="1">
    <source>
        <dbReference type="SAM" id="MobiDB-lite"/>
    </source>
</evidence>
<feature type="region of interest" description="Disordered" evidence="1">
    <location>
        <begin position="1"/>
        <end position="95"/>
    </location>
</feature>
<protein>
    <submittedName>
        <fullName evidence="2">Uncharacterized protein</fullName>
    </submittedName>
</protein>
<name>A0AAV7QGA8_PLEWA</name>
<comment type="caution">
    <text evidence="2">The sequence shown here is derived from an EMBL/GenBank/DDBJ whole genome shotgun (WGS) entry which is preliminary data.</text>
</comment>
<keyword evidence="3" id="KW-1185">Reference proteome</keyword>
<accession>A0AAV7QGA8</accession>
<gene>
    <name evidence="2" type="ORF">NDU88_003749</name>
</gene>
<dbReference type="AlphaFoldDB" id="A0AAV7QGA8"/>
<organism evidence="2 3">
    <name type="scientific">Pleurodeles waltl</name>
    <name type="common">Iberian ribbed newt</name>
    <dbReference type="NCBI Taxonomy" id="8319"/>
    <lineage>
        <taxon>Eukaryota</taxon>
        <taxon>Metazoa</taxon>
        <taxon>Chordata</taxon>
        <taxon>Craniata</taxon>
        <taxon>Vertebrata</taxon>
        <taxon>Euteleostomi</taxon>
        <taxon>Amphibia</taxon>
        <taxon>Batrachia</taxon>
        <taxon>Caudata</taxon>
        <taxon>Salamandroidea</taxon>
        <taxon>Salamandridae</taxon>
        <taxon>Pleurodelinae</taxon>
        <taxon>Pleurodeles</taxon>
    </lineage>
</organism>
<reference evidence="2" key="1">
    <citation type="journal article" date="2022" name="bioRxiv">
        <title>Sequencing and chromosome-scale assembly of the giantPleurodeles waltlgenome.</title>
        <authorList>
            <person name="Brown T."/>
            <person name="Elewa A."/>
            <person name="Iarovenko S."/>
            <person name="Subramanian E."/>
            <person name="Araus A.J."/>
            <person name="Petzold A."/>
            <person name="Susuki M."/>
            <person name="Suzuki K.-i.T."/>
            <person name="Hayashi T."/>
            <person name="Toyoda A."/>
            <person name="Oliveira C."/>
            <person name="Osipova E."/>
            <person name="Leigh N.D."/>
            <person name="Simon A."/>
            <person name="Yun M.H."/>
        </authorList>
    </citation>
    <scope>NUCLEOTIDE SEQUENCE</scope>
    <source>
        <strain evidence="2">20211129_DDA</strain>
        <tissue evidence="2">Liver</tissue>
    </source>
</reference>
<evidence type="ECO:0000313" key="2">
    <source>
        <dbReference type="EMBL" id="KAJ1137338.1"/>
    </source>
</evidence>
<dbReference type="EMBL" id="JANPWB010000010">
    <property type="protein sequence ID" value="KAJ1137338.1"/>
    <property type="molecule type" value="Genomic_DNA"/>
</dbReference>
<feature type="compositionally biased region" description="Low complexity" evidence="1">
    <location>
        <begin position="16"/>
        <end position="25"/>
    </location>
</feature>
<proteinExistence type="predicted"/>